<organism evidence="8 9">
    <name type="scientific">Trametes coccinea (strain BRFM310)</name>
    <name type="common">Pycnoporus coccineus</name>
    <dbReference type="NCBI Taxonomy" id="1353009"/>
    <lineage>
        <taxon>Eukaryota</taxon>
        <taxon>Fungi</taxon>
        <taxon>Dikarya</taxon>
        <taxon>Basidiomycota</taxon>
        <taxon>Agaricomycotina</taxon>
        <taxon>Agaricomycetes</taxon>
        <taxon>Polyporales</taxon>
        <taxon>Polyporaceae</taxon>
        <taxon>Trametes</taxon>
    </lineage>
</organism>
<evidence type="ECO:0000256" key="2">
    <source>
        <dbReference type="ARBA" id="ARBA00005677"/>
    </source>
</evidence>
<keyword evidence="5" id="KW-0687">Ribonucleoprotein</keyword>
<keyword evidence="9" id="KW-1185">Reference proteome</keyword>
<evidence type="ECO:0000256" key="4">
    <source>
        <dbReference type="ARBA" id="ARBA00023128"/>
    </source>
</evidence>
<keyword evidence="4" id="KW-0496">Mitochondrion</keyword>
<evidence type="ECO:0000256" key="7">
    <source>
        <dbReference type="SAM" id="MobiDB-lite"/>
    </source>
</evidence>
<feature type="compositionally biased region" description="Low complexity" evidence="7">
    <location>
        <begin position="34"/>
        <end position="57"/>
    </location>
</feature>
<protein>
    <recommendedName>
        <fullName evidence="6">Large ribosomal subunit protein mL49</fullName>
    </recommendedName>
</protein>
<dbReference type="PANTHER" id="PTHR13477:SF0">
    <property type="entry name" value="LARGE RIBOSOMAL SUBUNIT PROTEIN ML49"/>
    <property type="match status" value="1"/>
</dbReference>
<dbReference type="GO" id="GO:0005762">
    <property type="term" value="C:mitochondrial large ribosomal subunit"/>
    <property type="evidence" value="ECO:0007669"/>
    <property type="project" value="TreeGrafter"/>
</dbReference>
<gene>
    <name evidence="8" type="ORF">PYCCODRAFT_1468513</name>
</gene>
<sequence>MFRSLVPRLFAPARLLHPHHRLFSAQVAQAAVAPSQPLPSSASASASTSPAQTPSQAHSKSPAAGTLPYRVPRNSRGSVPVYSQIRNHTRYFLLIRDVQGDIDAFVQDLKTSLFPEGSEQAARLKITTDRRQRVVVSGGRWKNEIIAWIVSRGF</sequence>
<dbReference type="Gene3D" id="3.30.780.10">
    <property type="entry name" value="SUI1-like domain"/>
    <property type="match status" value="1"/>
</dbReference>
<dbReference type="OrthoDB" id="19439at2759"/>
<comment type="subcellular location">
    <subcellularLocation>
        <location evidence="1">Mitochondrion</location>
    </subcellularLocation>
</comment>
<name>A0A1Y2IN05_TRAC3</name>
<accession>A0A1Y2IN05</accession>
<evidence type="ECO:0000256" key="1">
    <source>
        <dbReference type="ARBA" id="ARBA00004173"/>
    </source>
</evidence>
<dbReference type="EMBL" id="KZ084110">
    <property type="protein sequence ID" value="OSD01641.1"/>
    <property type="molecule type" value="Genomic_DNA"/>
</dbReference>
<evidence type="ECO:0000256" key="5">
    <source>
        <dbReference type="ARBA" id="ARBA00023274"/>
    </source>
</evidence>
<dbReference type="AlphaFoldDB" id="A0A1Y2IN05"/>
<keyword evidence="3" id="KW-0689">Ribosomal protein</keyword>
<reference evidence="8 9" key="1">
    <citation type="journal article" date="2015" name="Biotechnol. Biofuels">
        <title>Enhanced degradation of softwood versus hardwood by the white-rot fungus Pycnoporus coccineus.</title>
        <authorList>
            <person name="Couturier M."/>
            <person name="Navarro D."/>
            <person name="Chevret D."/>
            <person name="Henrissat B."/>
            <person name="Piumi F."/>
            <person name="Ruiz-Duenas F.J."/>
            <person name="Martinez A.T."/>
            <person name="Grigoriev I.V."/>
            <person name="Riley R."/>
            <person name="Lipzen A."/>
            <person name="Berrin J.G."/>
            <person name="Master E.R."/>
            <person name="Rosso M.N."/>
        </authorList>
    </citation>
    <scope>NUCLEOTIDE SEQUENCE [LARGE SCALE GENOMIC DNA]</scope>
    <source>
        <strain evidence="8 9">BRFM310</strain>
    </source>
</reference>
<dbReference type="GO" id="GO:0003735">
    <property type="term" value="F:structural constituent of ribosome"/>
    <property type="evidence" value="ECO:0007669"/>
    <property type="project" value="InterPro"/>
</dbReference>
<dbReference type="GO" id="GO:0006412">
    <property type="term" value="P:translation"/>
    <property type="evidence" value="ECO:0007669"/>
    <property type="project" value="InterPro"/>
</dbReference>
<dbReference type="Pfam" id="PF05046">
    <property type="entry name" value="Img2"/>
    <property type="match status" value="1"/>
</dbReference>
<dbReference type="Proteomes" id="UP000193067">
    <property type="component" value="Unassembled WGS sequence"/>
</dbReference>
<comment type="similarity">
    <text evidence="2">Belongs to the mitochondrion-specific ribosomal protein mL49 family.</text>
</comment>
<dbReference type="InterPro" id="IPR007740">
    <property type="entry name" value="Ribosomal_mL49"/>
</dbReference>
<evidence type="ECO:0000313" key="8">
    <source>
        <dbReference type="EMBL" id="OSD01641.1"/>
    </source>
</evidence>
<evidence type="ECO:0000256" key="3">
    <source>
        <dbReference type="ARBA" id="ARBA00022980"/>
    </source>
</evidence>
<evidence type="ECO:0000313" key="9">
    <source>
        <dbReference type="Proteomes" id="UP000193067"/>
    </source>
</evidence>
<evidence type="ECO:0000256" key="6">
    <source>
        <dbReference type="ARBA" id="ARBA00035191"/>
    </source>
</evidence>
<dbReference type="STRING" id="1353009.A0A1Y2IN05"/>
<proteinExistence type="inferred from homology"/>
<feature type="region of interest" description="Disordered" evidence="7">
    <location>
        <begin position="34"/>
        <end position="72"/>
    </location>
</feature>
<dbReference type="PANTHER" id="PTHR13477">
    <property type="entry name" value="MITOCHONDRIAL 39S RIBOSOMAL PROTEIN L49"/>
    <property type="match status" value="1"/>
</dbReference>